<reference evidence="3" key="1">
    <citation type="journal article" date="2019" name="Int. J. Syst. Evol. Microbiol.">
        <title>The Global Catalogue of Microorganisms (GCM) 10K type strain sequencing project: providing services to taxonomists for standard genome sequencing and annotation.</title>
        <authorList>
            <consortium name="The Broad Institute Genomics Platform"/>
            <consortium name="The Broad Institute Genome Sequencing Center for Infectious Disease"/>
            <person name="Wu L."/>
            <person name="Ma J."/>
        </authorList>
    </citation>
    <scope>NUCLEOTIDE SEQUENCE [LARGE SCALE GENOMIC DNA]</scope>
    <source>
        <strain evidence="3">JCM 13852</strain>
    </source>
</reference>
<evidence type="ECO:0000259" key="1">
    <source>
        <dbReference type="PROSITE" id="PS50943"/>
    </source>
</evidence>
<dbReference type="InterPro" id="IPR001387">
    <property type="entry name" value="Cro/C1-type_HTH"/>
</dbReference>
<gene>
    <name evidence="2" type="ORF">ACFP2V_13025</name>
</gene>
<dbReference type="RefSeq" id="WP_381210279.1">
    <property type="nucleotide sequence ID" value="NZ_JBHSPC010000032.1"/>
</dbReference>
<name>A0ABW0XKH4_9ACTN</name>
<dbReference type="CDD" id="cd00093">
    <property type="entry name" value="HTH_XRE"/>
    <property type="match status" value="1"/>
</dbReference>
<evidence type="ECO:0000313" key="2">
    <source>
        <dbReference type="EMBL" id="MFC5671008.1"/>
    </source>
</evidence>
<sequence>MPNSPMAPTVRRRRLGTTLRSFRNEAGLSLDQAAEAMGWAAPKLSKIENAVQGIKPGDLTELLKVYGVTDPDVGAVLETLRSDALKRGWWQAYSGIVQPAYADYISLESDAEQICVWTPLLVPGLLQTTAYARETIAGITTTRTPEEVAALAEVRMARQSVLTRPGTPLELWAIIHEAALHQRFAARPATMREQLRKLLDTAELPNVTVQIMPLSSTAHPGLEGGFSLTKFRSPLPNVVLLENAGSATYVEGDDAAPFDRAYERIRATALSVEDSLVRISELEEGLRQ</sequence>
<feature type="domain" description="HTH cro/C1-type" evidence="1">
    <location>
        <begin position="19"/>
        <end position="73"/>
    </location>
</feature>
<comment type="caution">
    <text evidence="2">The sequence shown here is derived from an EMBL/GenBank/DDBJ whole genome shotgun (WGS) entry which is preliminary data.</text>
</comment>
<dbReference type="Pfam" id="PF19054">
    <property type="entry name" value="DUF5753"/>
    <property type="match status" value="1"/>
</dbReference>
<dbReference type="SMART" id="SM00530">
    <property type="entry name" value="HTH_XRE"/>
    <property type="match status" value="1"/>
</dbReference>
<dbReference type="InterPro" id="IPR043917">
    <property type="entry name" value="DUF5753"/>
</dbReference>
<protein>
    <submittedName>
        <fullName evidence="2">Helix-turn-helix transcriptional regulator</fullName>
    </submittedName>
</protein>
<dbReference type="SUPFAM" id="SSF47413">
    <property type="entry name" value="lambda repressor-like DNA-binding domains"/>
    <property type="match status" value="1"/>
</dbReference>
<dbReference type="PROSITE" id="PS50943">
    <property type="entry name" value="HTH_CROC1"/>
    <property type="match status" value="1"/>
</dbReference>
<dbReference type="Proteomes" id="UP001596183">
    <property type="component" value="Unassembled WGS sequence"/>
</dbReference>
<dbReference type="Gene3D" id="1.10.260.40">
    <property type="entry name" value="lambda repressor-like DNA-binding domains"/>
    <property type="match status" value="1"/>
</dbReference>
<proteinExistence type="predicted"/>
<keyword evidence="3" id="KW-1185">Reference proteome</keyword>
<evidence type="ECO:0000313" key="3">
    <source>
        <dbReference type="Proteomes" id="UP001596183"/>
    </source>
</evidence>
<organism evidence="2 3">
    <name type="scientific">Streptomyces incanus</name>
    <dbReference type="NCBI Taxonomy" id="887453"/>
    <lineage>
        <taxon>Bacteria</taxon>
        <taxon>Bacillati</taxon>
        <taxon>Actinomycetota</taxon>
        <taxon>Actinomycetes</taxon>
        <taxon>Kitasatosporales</taxon>
        <taxon>Streptomycetaceae</taxon>
        <taxon>Streptomyces</taxon>
    </lineage>
</organism>
<dbReference type="EMBL" id="JBHSPC010000032">
    <property type="protein sequence ID" value="MFC5671008.1"/>
    <property type="molecule type" value="Genomic_DNA"/>
</dbReference>
<dbReference type="InterPro" id="IPR010982">
    <property type="entry name" value="Lambda_DNA-bd_dom_sf"/>
</dbReference>
<accession>A0ABW0XKH4</accession>
<dbReference type="Pfam" id="PF13560">
    <property type="entry name" value="HTH_31"/>
    <property type="match status" value="1"/>
</dbReference>